<keyword evidence="10" id="KW-0238">DNA-binding</keyword>
<dbReference type="SMART" id="SM00774">
    <property type="entry name" value="WRKY"/>
    <property type="match status" value="1"/>
</dbReference>
<feature type="domain" description="UBC core" evidence="17">
    <location>
        <begin position="697"/>
        <end position="843"/>
    </location>
</feature>
<dbReference type="Pfam" id="PF00179">
    <property type="entry name" value="UQ_con"/>
    <property type="match status" value="1"/>
</dbReference>
<dbReference type="GO" id="GO:0061631">
    <property type="term" value="F:ubiquitin conjugating enzyme activity"/>
    <property type="evidence" value="ECO:0007669"/>
    <property type="project" value="UniProtKB-EC"/>
</dbReference>
<dbReference type="Pfam" id="PF03106">
    <property type="entry name" value="WRKY"/>
    <property type="match status" value="1"/>
</dbReference>
<feature type="region of interest" description="Disordered" evidence="16">
    <location>
        <begin position="28"/>
        <end position="48"/>
    </location>
</feature>
<dbReference type="SUPFAM" id="SSF54495">
    <property type="entry name" value="UBC-like"/>
    <property type="match status" value="1"/>
</dbReference>
<keyword evidence="4" id="KW-0547">Nucleotide-binding</keyword>
<evidence type="ECO:0000259" key="17">
    <source>
        <dbReference type="PROSITE" id="PS50127"/>
    </source>
</evidence>
<evidence type="ECO:0000256" key="15">
    <source>
        <dbReference type="PROSITE-ProRule" id="PRU10133"/>
    </source>
</evidence>
<evidence type="ECO:0000256" key="12">
    <source>
        <dbReference type="ARBA" id="ARBA00023242"/>
    </source>
</evidence>
<dbReference type="AlphaFoldDB" id="A0AAF0R4M7"/>
<keyword evidence="5" id="KW-0833">Ubl conjugation pathway</keyword>
<feature type="compositionally biased region" description="Basic and acidic residues" evidence="16">
    <location>
        <begin position="164"/>
        <end position="180"/>
    </location>
</feature>
<evidence type="ECO:0000256" key="8">
    <source>
        <dbReference type="ARBA" id="ARBA00023015"/>
    </source>
</evidence>
<evidence type="ECO:0000313" key="20">
    <source>
        <dbReference type="Proteomes" id="UP001234989"/>
    </source>
</evidence>
<evidence type="ECO:0000256" key="11">
    <source>
        <dbReference type="ARBA" id="ARBA00023163"/>
    </source>
</evidence>
<dbReference type="PROSITE" id="PS00183">
    <property type="entry name" value="UBC_1"/>
    <property type="match status" value="1"/>
</dbReference>
<feature type="compositionally biased region" description="Basic and acidic residues" evidence="16">
    <location>
        <begin position="30"/>
        <end position="47"/>
    </location>
</feature>
<dbReference type="SMART" id="SM00212">
    <property type="entry name" value="UBCc"/>
    <property type="match status" value="1"/>
</dbReference>
<evidence type="ECO:0000256" key="14">
    <source>
        <dbReference type="ARBA" id="ARBA00061007"/>
    </source>
</evidence>
<comment type="subcellular location">
    <subcellularLocation>
        <location evidence="1">Nucleus</location>
    </subcellularLocation>
</comment>
<keyword evidence="3" id="KW-0808">Transferase</keyword>
<dbReference type="PANTHER" id="PTHR31429:SF86">
    <property type="entry name" value="WRKY TRANSCRIPTION FACTOR 61-RELATED"/>
    <property type="match status" value="1"/>
</dbReference>
<dbReference type="FunFam" id="3.10.110.10:FF:000017">
    <property type="entry name" value="Ubiquitin-conjugating enzyme E2 2"/>
    <property type="match status" value="1"/>
</dbReference>
<evidence type="ECO:0000256" key="9">
    <source>
        <dbReference type="ARBA" id="ARBA00023054"/>
    </source>
</evidence>
<evidence type="ECO:0000256" key="5">
    <source>
        <dbReference type="ARBA" id="ARBA00022786"/>
    </source>
</evidence>
<dbReference type="GO" id="GO:0005524">
    <property type="term" value="F:ATP binding"/>
    <property type="evidence" value="ECO:0007669"/>
    <property type="project" value="UniProtKB-KW"/>
</dbReference>
<feature type="region of interest" description="Disordered" evidence="16">
    <location>
        <begin position="127"/>
        <end position="255"/>
    </location>
</feature>
<evidence type="ECO:0000313" key="19">
    <source>
        <dbReference type="EMBL" id="WMV35356.1"/>
    </source>
</evidence>
<name>A0AAF0R4M7_SOLVR</name>
<organism evidence="19 20">
    <name type="scientific">Solanum verrucosum</name>
    <dbReference type="NCBI Taxonomy" id="315347"/>
    <lineage>
        <taxon>Eukaryota</taxon>
        <taxon>Viridiplantae</taxon>
        <taxon>Streptophyta</taxon>
        <taxon>Embryophyta</taxon>
        <taxon>Tracheophyta</taxon>
        <taxon>Spermatophyta</taxon>
        <taxon>Magnoliopsida</taxon>
        <taxon>eudicotyledons</taxon>
        <taxon>Gunneridae</taxon>
        <taxon>Pentapetalae</taxon>
        <taxon>asterids</taxon>
        <taxon>lamiids</taxon>
        <taxon>Solanales</taxon>
        <taxon>Solanaceae</taxon>
        <taxon>Solanoideae</taxon>
        <taxon>Solaneae</taxon>
        <taxon>Solanum</taxon>
    </lineage>
</organism>
<dbReference type="InterPro" id="IPR016135">
    <property type="entry name" value="UBQ-conjugating_enzyme/RWD"/>
</dbReference>
<dbReference type="GO" id="GO:0006511">
    <property type="term" value="P:ubiquitin-dependent protein catabolic process"/>
    <property type="evidence" value="ECO:0007669"/>
    <property type="project" value="UniProtKB-ARBA"/>
</dbReference>
<feature type="region of interest" description="Disordered" evidence="16">
    <location>
        <begin position="63"/>
        <end position="84"/>
    </location>
</feature>
<keyword evidence="6" id="KW-0611">Plant defense</keyword>
<feature type="region of interest" description="Disordered" evidence="16">
    <location>
        <begin position="1"/>
        <end position="20"/>
    </location>
</feature>
<feature type="compositionally biased region" description="Low complexity" evidence="16">
    <location>
        <begin position="561"/>
        <end position="601"/>
    </location>
</feature>
<feature type="region of interest" description="Disordered" evidence="16">
    <location>
        <begin position="344"/>
        <end position="369"/>
    </location>
</feature>
<evidence type="ECO:0000259" key="18">
    <source>
        <dbReference type="PROSITE" id="PS50811"/>
    </source>
</evidence>
<sequence length="845" mass="93963">MENKNKAEYYSPDDEYRDIDDQENIVHQFGKGDDKSKPSSPHHKDYMNIDNIEGGAVNVMVKRERSPQEHNSMASTSTHKEQEDQLASAKVEMREVMEENERLRMHLDRMMKGYRNLQNQFHDIVKKETDKKSSSTVNTSTHHDHESDQEADQFVSLSLGRTTSDMKKDELKKDKVHDDEGGVNNNKSLDLGLDCKFETTPTECSPLNYSPENSLDDQANKDENGETSNKNPKTLRNNGDGDDVSQQNPTKRARVSVRIRCDAPTMNDGCQWRKYGQKIAKGNPCPRAYYRCTVAPNCPVRKQVQRCAEDMSILITTYEGTHNHTLPLSATAMASTTSAAASMLLSGSSNSSDPNPQVTATTTTTPTSTTSANINGLNFYLSDTSKYNKSPYYFPNSSISTSAPNSLPTITLDLTSTSSSSSSSLSHLNRMSHNFPTRYNYNNNNSSTNLNFSSVLESNSLPISWTNNYPNQAYNKNNQNFGSLTFSSRSSQDNIFQSYLQKNTTQSSLPPETIAAATKAITSDPNFHSALAAALTSIIGNSGIENKSSHVTEPFPILSSLPSSSNPNKCSSSFLNKPTSSASANNNNNNSNSTQQPGNNSMVFFGQSSSSLPFSTSNKGKSTSPSDRVATREHKAQDHSSEPYLTALFPPYREWINKQKPTLRGGQVVWAWDFHVGGLKFETPCQRKQGVVTMSTPARKRLMRDFKRLQQDPPAGISGAPQDNNIMLWNAVIFGPDDTPWDGGTFKLTLQFSEDYPNKPPTVRFVSRMFHPNIYADGSICLDILQNQWSPIYDVAAILTSIQSLLCDPNPNSPANSEAARMFSENKREYNRRVREIVEQSWTAD</sequence>
<feature type="compositionally biased region" description="Polar residues" evidence="16">
    <location>
        <begin position="606"/>
        <end position="626"/>
    </location>
</feature>
<dbReference type="GO" id="GO:0043565">
    <property type="term" value="F:sequence-specific DNA binding"/>
    <property type="evidence" value="ECO:0007669"/>
    <property type="project" value="InterPro"/>
</dbReference>
<keyword evidence="7" id="KW-0067">ATP-binding</keyword>
<keyword evidence="8" id="KW-0805">Transcription regulation</keyword>
<dbReference type="CDD" id="cd23790">
    <property type="entry name" value="UBCc_UBE2A_2B"/>
    <property type="match status" value="1"/>
</dbReference>
<evidence type="ECO:0000256" key="6">
    <source>
        <dbReference type="ARBA" id="ARBA00022821"/>
    </source>
</evidence>
<evidence type="ECO:0000256" key="1">
    <source>
        <dbReference type="ARBA" id="ARBA00004123"/>
    </source>
</evidence>
<feature type="compositionally biased region" description="Basic and acidic residues" evidence="16">
    <location>
        <begin position="629"/>
        <end position="641"/>
    </location>
</feature>
<gene>
    <name evidence="19" type="ORF">MTR67_028741</name>
</gene>
<feature type="compositionally biased region" description="Low complexity" evidence="16">
    <location>
        <begin position="359"/>
        <end position="369"/>
    </location>
</feature>
<accession>A0AAF0R4M7</accession>
<dbReference type="InterPro" id="IPR044810">
    <property type="entry name" value="WRKY_plant"/>
</dbReference>
<dbReference type="InterPro" id="IPR003657">
    <property type="entry name" value="WRKY_dom"/>
</dbReference>
<dbReference type="PROSITE" id="PS50127">
    <property type="entry name" value="UBC_2"/>
    <property type="match status" value="1"/>
</dbReference>
<comment type="similarity">
    <text evidence="14">Belongs to the WRKY group II-b family.</text>
</comment>
<dbReference type="PROSITE" id="PS50811">
    <property type="entry name" value="WRKY"/>
    <property type="match status" value="1"/>
</dbReference>
<keyword evidence="12" id="KW-0539">Nucleus</keyword>
<dbReference type="EC" id="2.3.2.23" evidence="2"/>
<evidence type="ECO:0000256" key="10">
    <source>
        <dbReference type="ARBA" id="ARBA00023125"/>
    </source>
</evidence>
<feature type="active site" description="Glycyl thioester intermediate" evidence="15">
    <location>
        <position position="781"/>
    </location>
</feature>
<proteinExistence type="inferred from homology"/>
<dbReference type="GO" id="GO:0005634">
    <property type="term" value="C:nucleus"/>
    <property type="evidence" value="ECO:0007669"/>
    <property type="project" value="UniProtKB-SubCell"/>
</dbReference>
<evidence type="ECO:0000256" key="4">
    <source>
        <dbReference type="ARBA" id="ARBA00022741"/>
    </source>
</evidence>
<dbReference type="PANTHER" id="PTHR31429">
    <property type="entry name" value="WRKY TRANSCRIPTION FACTOR 36-RELATED"/>
    <property type="match status" value="1"/>
</dbReference>
<feature type="region of interest" description="Disordered" evidence="16">
    <location>
        <begin position="561"/>
        <end position="642"/>
    </location>
</feature>
<feature type="compositionally biased region" description="Polar residues" evidence="16">
    <location>
        <begin position="226"/>
        <end position="237"/>
    </location>
</feature>
<dbReference type="SUPFAM" id="SSF118290">
    <property type="entry name" value="WRKY DNA-binding domain"/>
    <property type="match status" value="1"/>
</dbReference>
<dbReference type="InterPro" id="IPR023313">
    <property type="entry name" value="UBQ-conjugating_AS"/>
</dbReference>
<evidence type="ECO:0000256" key="13">
    <source>
        <dbReference type="ARBA" id="ARBA00056190"/>
    </source>
</evidence>
<comment type="function">
    <text evidence="13">Accepts the ubiquitin from the E1 complex and catalyzes its covalent attachment to other proteins.</text>
</comment>
<evidence type="ECO:0000256" key="2">
    <source>
        <dbReference type="ARBA" id="ARBA00012486"/>
    </source>
</evidence>
<dbReference type="Gene3D" id="2.20.25.80">
    <property type="entry name" value="WRKY domain"/>
    <property type="match status" value="1"/>
</dbReference>
<evidence type="ECO:0000256" key="16">
    <source>
        <dbReference type="SAM" id="MobiDB-lite"/>
    </source>
</evidence>
<dbReference type="InterPro" id="IPR036576">
    <property type="entry name" value="WRKY_dom_sf"/>
</dbReference>
<evidence type="ECO:0000256" key="7">
    <source>
        <dbReference type="ARBA" id="ARBA00022840"/>
    </source>
</evidence>
<dbReference type="GO" id="GO:0003700">
    <property type="term" value="F:DNA-binding transcription factor activity"/>
    <property type="evidence" value="ECO:0007669"/>
    <property type="project" value="InterPro"/>
</dbReference>
<evidence type="ECO:0000256" key="3">
    <source>
        <dbReference type="ARBA" id="ARBA00022679"/>
    </source>
</evidence>
<dbReference type="FunFam" id="2.20.25.80:FF:000002">
    <property type="entry name" value="probable WRKY transcription factor 31"/>
    <property type="match status" value="1"/>
</dbReference>
<dbReference type="Proteomes" id="UP001234989">
    <property type="component" value="Chromosome 6"/>
</dbReference>
<dbReference type="Gene3D" id="3.10.110.10">
    <property type="entry name" value="Ubiquitin Conjugating Enzyme"/>
    <property type="match status" value="1"/>
</dbReference>
<dbReference type="EMBL" id="CP133617">
    <property type="protein sequence ID" value="WMV35356.1"/>
    <property type="molecule type" value="Genomic_DNA"/>
</dbReference>
<feature type="domain" description="WRKY" evidence="18">
    <location>
        <begin position="261"/>
        <end position="327"/>
    </location>
</feature>
<feature type="compositionally biased region" description="Polar residues" evidence="16">
    <location>
        <begin position="199"/>
        <end position="217"/>
    </location>
</feature>
<protein>
    <recommendedName>
        <fullName evidence="2">E2 ubiquitin-conjugating enzyme</fullName>
        <ecNumber evidence="2">2.3.2.23</ecNumber>
    </recommendedName>
</protein>
<keyword evidence="11" id="KW-0804">Transcription</keyword>
<feature type="compositionally biased region" description="Acidic residues" evidence="16">
    <location>
        <begin position="11"/>
        <end position="20"/>
    </location>
</feature>
<keyword evidence="9" id="KW-0175">Coiled coil</keyword>
<dbReference type="InterPro" id="IPR000608">
    <property type="entry name" value="UBC"/>
</dbReference>
<keyword evidence="20" id="KW-1185">Reference proteome</keyword>
<dbReference type="GO" id="GO:0006952">
    <property type="term" value="P:defense response"/>
    <property type="evidence" value="ECO:0007669"/>
    <property type="project" value="UniProtKB-KW"/>
</dbReference>
<reference evidence="19" key="1">
    <citation type="submission" date="2023-08" db="EMBL/GenBank/DDBJ databases">
        <title>A de novo genome assembly of Solanum verrucosum Schlechtendal, a Mexican diploid species geographically isolated from the other diploid A-genome species in potato relatives.</title>
        <authorList>
            <person name="Hosaka K."/>
        </authorList>
    </citation>
    <scope>NUCLEOTIDE SEQUENCE</scope>
    <source>
        <tissue evidence="19">Young leaves</tissue>
    </source>
</reference>